<evidence type="ECO:0000313" key="8">
    <source>
        <dbReference type="Proteomes" id="UP000186309"/>
    </source>
</evidence>
<keyword evidence="8" id="KW-1185">Reference proteome</keyword>
<dbReference type="STRING" id="1387353.BSF38_00441"/>
<dbReference type="KEGG" id="pbor:BSF38_00441"/>
<dbReference type="PROSITE" id="PS51007">
    <property type="entry name" value="CYTC"/>
    <property type="match status" value="1"/>
</dbReference>
<dbReference type="Pfam" id="PF07587">
    <property type="entry name" value="PSD1"/>
    <property type="match status" value="1"/>
</dbReference>
<feature type="chain" id="PRO_5012594890" description="Cytochrome c domain-containing protein" evidence="5">
    <location>
        <begin position="31"/>
        <end position="1112"/>
    </location>
</feature>
<feature type="domain" description="Cytochrome c" evidence="6">
    <location>
        <begin position="34"/>
        <end position="231"/>
    </location>
</feature>
<dbReference type="PANTHER" id="PTHR35889:SF3">
    <property type="entry name" value="F-BOX DOMAIN-CONTAINING PROTEIN"/>
    <property type="match status" value="1"/>
</dbReference>
<evidence type="ECO:0000256" key="4">
    <source>
        <dbReference type="PROSITE-ProRule" id="PRU00433"/>
    </source>
</evidence>
<dbReference type="GO" id="GO:0046872">
    <property type="term" value="F:metal ion binding"/>
    <property type="evidence" value="ECO:0007669"/>
    <property type="project" value="UniProtKB-KW"/>
</dbReference>
<evidence type="ECO:0000256" key="1">
    <source>
        <dbReference type="ARBA" id="ARBA00022617"/>
    </source>
</evidence>
<dbReference type="Proteomes" id="UP000186309">
    <property type="component" value="Chromosome"/>
</dbReference>
<feature type="signal peptide" evidence="5">
    <location>
        <begin position="1"/>
        <end position="30"/>
    </location>
</feature>
<dbReference type="InterPro" id="IPR036909">
    <property type="entry name" value="Cyt_c-like_dom_sf"/>
</dbReference>
<dbReference type="InterPro" id="IPR011444">
    <property type="entry name" value="DUF1549"/>
</dbReference>
<dbReference type="InterPro" id="IPR009056">
    <property type="entry name" value="Cyt_c-like_dom"/>
</dbReference>
<keyword evidence="3 4" id="KW-0408">Iron</keyword>
<accession>A0A1U7CJE6</accession>
<dbReference type="EMBL" id="CP019082">
    <property type="protein sequence ID" value="APW59028.1"/>
    <property type="molecule type" value="Genomic_DNA"/>
</dbReference>
<dbReference type="OrthoDB" id="127107at2"/>
<evidence type="ECO:0000313" key="7">
    <source>
        <dbReference type="EMBL" id="APW59028.1"/>
    </source>
</evidence>
<keyword evidence="1 4" id="KW-0349">Heme</keyword>
<dbReference type="GO" id="GO:0020037">
    <property type="term" value="F:heme binding"/>
    <property type="evidence" value="ECO:0007669"/>
    <property type="project" value="InterPro"/>
</dbReference>
<dbReference type="SUPFAM" id="SSF46626">
    <property type="entry name" value="Cytochrome c"/>
    <property type="match status" value="1"/>
</dbReference>
<name>A0A1U7CJE6_9BACT</name>
<organism evidence="7 8">
    <name type="scientific">Paludisphaera borealis</name>
    <dbReference type="NCBI Taxonomy" id="1387353"/>
    <lineage>
        <taxon>Bacteria</taxon>
        <taxon>Pseudomonadati</taxon>
        <taxon>Planctomycetota</taxon>
        <taxon>Planctomycetia</taxon>
        <taxon>Isosphaerales</taxon>
        <taxon>Isosphaeraceae</taxon>
        <taxon>Paludisphaera</taxon>
    </lineage>
</organism>
<dbReference type="GO" id="GO:0009055">
    <property type="term" value="F:electron transfer activity"/>
    <property type="evidence" value="ECO:0007669"/>
    <property type="project" value="InterPro"/>
</dbReference>
<reference evidence="8" key="1">
    <citation type="submission" date="2016-12" db="EMBL/GenBank/DDBJ databases">
        <title>Comparative genomics of four Isosphaeraceae planctomycetes: a common pool of plasmids and glycoside hydrolase genes.</title>
        <authorList>
            <person name="Ivanova A."/>
        </authorList>
    </citation>
    <scope>NUCLEOTIDE SEQUENCE [LARGE SCALE GENOMIC DNA]</scope>
    <source>
        <strain evidence="8">PX4</strain>
    </source>
</reference>
<gene>
    <name evidence="7" type="ORF">BSF38_00441</name>
</gene>
<dbReference type="Pfam" id="PF07583">
    <property type="entry name" value="PSCyt2"/>
    <property type="match status" value="1"/>
</dbReference>
<dbReference type="InterPro" id="IPR022655">
    <property type="entry name" value="DUF1553"/>
</dbReference>
<proteinExistence type="predicted"/>
<keyword evidence="5" id="KW-0732">Signal</keyword>
<keyword evidence="2 4" id="KW-0479">Metal-binding</keyword>
<evidence type="ECO:0000256" key="2">
    <source>
        <dbReference type="ARBA" id="ARBA00022723"/>
    </source>
</evidence>
<evidence type="ECO:0000256" key="3">
    <source>
        <dbReference type="ARBA" id="ARBA00023004"/>
    </source>
</evidence>
<sequence>MPDDRLRFTGTTALLAIAFAVSFSSVAARAESPADVEDFEKHVRPLLVEHCQSCHGPEKQKGGLRLDSRPMMVEGGDTGPALEPGKPDESLLIQAVRRTGDLKMPPKKALSKEQVAVLERWIAAGAPWPQASTPAAATRKEIWARHWAFQPVADPKPPAVGSDWGRNPIDAFIKAKLDAAGLSPSPAADRPTLIRRASYDLTGLPPTAEEVAAFVADPDPDAFAKLVDRLLASKAYGEQWARHWLDVARYSDTKGYVYGREERFFVQSAAYRDWVVNAFNKDLPYNRFLLDQIAADQADPDDPSALAAMGFLTLGRRFLGVTPDVIDDRIDVVTRGTMGMTVGCARCHDHKFDPIPTADYYSLYGVFMNCTERTVPLAEPAVKDEAFEKELKKRRDALRDGTAASREEASKRVRGRIAEYLLVQQDLSSVPAEGFDTVLYEKDLIPGFVRRWNAYLDKLAKADDPIFRPWRRFAALAPAEFAAKAAEVTRDLTRDGVPPLNPLVASAFAKPPATIREAAERYGKLFAEVDRLWGEARKAKPDAATLPEPAVEALRRVLYAADESPCYVPDEPIVTTEWFFDSANVVKLWTLQGEVDRWLINSPQAPPHAVAVVDRAELREPRIFKRGSSANLGDEVPRRFLQVVAGPDRKPFANGSGRLELAEAIVDPGNPLTARVWVNRIWTHHFGAGLVRTPSDFGIRSEPPSHPELLDWLARRLVSEGWSTKAIHRLILLTSAYQQRSNGPDDLAARARSEDKDPENRLLWRMNPHRLSFEEARDSVLAVSGELDPRMGGRAVDLFAAPNVRRTLYGLVDRQFLPGVLRVFDFANPDLHIPTRSETTVPQQALFAMNHAFFADRARVLAARLPSDDPDAAVGFLYRSIYQRDPTPDQASAARAFVASAAAELAPVAPPATLAWSYGYGPVDPKSGPSKVFKPLPHYDGKGWGGGPQWPDPTLGWARITAEGGHPGDDLARSTFRRWTAPIRGEVAVDSTLVHDVAGGDGVRAWVVSSRHGVLKTAVVHNAKVDFHVAKVAVEPGDTIDFVVDIRDGLNSDQHLWSPKIRLVAPADVKATSETSEWDASRDFTGPPTRQLKPWEQLAQVLLMSNEFLFVD</sequence>
<dbReference type="RefSeq" id="WP_076343258.1">
    <property type="nucleotide sequence ID" value="NZ_CP019082.1"/>
</dbReference>
<dbReference type="AlphaFoldDB" id="A0A1U7CJE6"/>
<dbReference type="PANTHER" id="PTHR35889">
    <property type="entry name" value="CYCLOINULO-OLIGOSACCHARIDE FRUCTANOTRANSFERASE-RELATED"/>
    <property type="match status" value="1"/>
</dbReference>
<dbReference type="Pfam" id="PF07635">
    <property type="entry name" value="PSCyt1"/>
    <property type="match status" value="1"/>
</dbReference>
<evidence type="ECO:0000256" key="5">
    <source>
        <dbReference type="SAM" id="SignalP"/>
    </source>
</evidence>
<evidence type="ECO:0000259" key="6">
    <source>
        <dbReference type="PROSITE" id="PS51007"/>
    </source>
</evidence>
<dbReference type="InterPro" id="IPR011429">
    <property type="entry name" value="Cyt_c_Planctomycete-type"/>
</dbReference>
<protein>
    <recommendedName>
        <fullName evidence="6">Cytochrome c domain-containing protein</fullName>
    </recommendedName>
</protein>